<comment type="caution">
    <text evidence="2">The sequence shown here is derived from an EMBL/GenBank/DDBJ whole genome shotgun (WGS) entry which is preliminary data.</text>
</comment>
<accession>A0AA40EGP6</accession>
<evidence type="ECO:0000313" key="3">
    <source>
        <dbReference type="Proteomes" id="UP001172159"/>
    </source>
</evidence>
<dbReference type="Proteomes" id="UP001172159">
    <property type="component" value="Unassembled WGS sequence"/>
</dbReference>
<dbReference type="Gene3D" id="3.90.1300.10">
    <property type="entry name" value="Amidase signature (AS) domain"/>
    <property type="match status" value="2"/>
</dbReference>
<gene>
    <name evidence="2" type="ORF">B0T21DRAFT_286949</name>
</gene>
<dbReference type="EMBL" id="JAUKTV010000005">
    <property type="protein sequence ID" value="KAK0737091.1"/>
    <property type="molecule type" value="Genomic_DNA"/>
</dbReference>
<dbReference type="AlphaFoldDB" id="A0AA40EGP6"/>
<reference evidence="2" key="1">
    <citation type="submission" date="2023-06" db="EMBL/GenBank/DDBJ databases">
        <title>Genome-scale phylogeny and comparative genomics of the fungal order Sordariales.</title>
        <authorList>
            <consortium name="Lawrence Berkeley National Laboratory"/>
            <person name="Hensen N."/>
            <person name="Bonometti L."/>
            <person name="Westerberg I."/>
            <person name="Brannstrom I.O."/>
            <person name="Guillou S."/>
            <person name="Cros-Aarteil S."/>
            <person name="Calhoun S."/>
            <person name="Haridas S."/>
            <person name="Kuo A."/>
            <person name="Mondo S."/>
            <person name="Pangilinan J."/>
            <person name="Riley R."/>
            <person name="Labutti K."/>
            <person name="Andreopoulos B."/>
            <person name="Lipzen A."/>
            <person name="Chen C."/>
            <person name="Yanf M."/>
            <person name="Daum C."/>
            <person name="Ng V."/>
            <person name="Clum A."/>
            <person name="Steindorff A."/>
            <person name="Ohm R."/>
            <person name="Martin F."/>
            <person name="Silar P."/>
            <person name="Natvig D."/>
            <person name="Lalanne C."/>
            <person name="Gautier V."/>
            <person name="Ament-Velasquez S.L."/>
            <person name="Kruys A."/>
            <person name="Hutchinson M.I."/>
            <person name="Powell A.J."/>
            <person name="Barry K."/>
            <person name="Miller A.N."/>
            <person name="Grigoriev I.V."/>
            <person name="Debuchy R."/>
            <person name="Gladieux P."/>
            <person name="Thoren M.H."/>
            <person name="Johannesson H."/>
        </authorList>
    </citation>
    <scope>NUCLEOTIDE SEQUENCE</scope>
    <source>
        <strain evidence="2">CBS 540.89</strain>
    </source>
</reference>
<proteinExistence type="predicted"/>
<dbReference type="PANTHER" id="PTHR42678:SF34">
    <property type="entry name" value="OS04G0183300 PROTEIN"/>
    <property type="match status" value="1"/>
</dbReference>
<name>A0AA40EGP6_9PEZI</name>
<feature type="domain" description="Amidase" evidence="1">
    <location>
        <begin position="134"/>
        <end position="217"/>
    </location>
</feature>
<protein>
    <submittedName>
        <fullName evidence="2">Amidase signature domain-containing protein</fullName>
    </submittedName>
</protein>
<dbReference type="PANTHER" id="PTHR42678">
    <property type="entry name" value="AMIDASE"/>
    <property type="match status" value="1"/>
</dbReference>
<sequence length="452" mass="49690">MEYPYQFSIDPLLADVKVLQDLLASGKATNLKIVNDYLQQIEKYDGYLHAVIQRARYVVLEAAATELDDERAYGKVRGPLHGIPILIKVCVLQEFSGARDYHMPSGWSALGGQTQSAYVRGGLKRGDSSIGHSNPAGSSTGSAVGVSAGYAPIALGTEAEGSLIVSAGRAALYAMKPTIGRVSQKGVVPISRYFDSVGPMTKSVYDLAVLLDVLMERPVMFSFTKYLTRTWEAISVAVLDPKEWRYPPALITPVPGAEEQMDRELKMAYFKIAAEAKDFTILADTCLGVDVENTDLNAYLEDLDWSEVRSLGDIIRFNIQHARMELPPDHPTQDRFARAEWQNLSSEGHAWYLKNLRRVSRDVIAEPVFNNGIDVIIGPADGLLSTLAVVGGYPIAAMPLSYLEYNGRPFGAAAMAARGREDILIKVMSAWEATFPAARQPPPELDLLRSWF</sequence>
<dbReference type="InterPro" id="IPR036928">
    <property type="entry name" value="AS_sf"/>
</dbReference>
<evidence type="ECO:0000259" key="1">
    <source>
        <dbReference type="Pfam" id="PF01425"/>
    </source>
</evidence>
<evidence type="ECO:0000313" key="2">
    <source>
        <dbReference type="EMBL" id="KAK0737091.1"/>
    </source>
</evidence>
<keyword evidence="3" id="KW-1185">Reference proteome</keyword>
<dbReference type="Pfam" id="PF01425">
    <property type="entry name" value="Amidase"/>
    <property type="match status" value="1"/>
</dbReference>
<dbReference type="InterPro" id="IPR023631">
    <property type="entry name" value="Amidase_dom"/>
</dbReference>
<organism evidence="2 3">
    <name type="scientific">Apiosordaria backusii</name>
    <dbReference type="NCBI Taxonomy" id="314023"/>
    <lineage>
        <taxon>Eukaryota</taxon>
        <taxon>Fungi</taxon>
        <taxon>Dikarya</taxon>
        <taxon>Ascomycota</taxon>
        <taxon>Pezizomycotina</taxon>
        <taxon>Sordariomycetes</taxon>
        <taxon>Sordariomycetidae</taxon>
        <taxon>Sordariales</taxon>
        <taxon>Lasiosphaeriaceae</taxon>
        <taxon>Apiosordaria</taxon>
    </lineage>
</organism>
<dbReference type="SUPFAM" id="SSF75304">
    <property type="entry name" value="Amidase signature (AS) enzymes"/>
    <property type="match status" value="1"/>
</dbReference>